<evidence type="ECO:0000313" key="3">
    <source>
        <dbReference type="Proteomes" id="UP000054047"/>
    </source>
</evidence>
<keyword evidence="3" id="KW-1185">Reference proteome</keyword>
<name>A0A0C2FI42_9BILA</name>
<accession>A0A0C2FI42</accession>
<dbReference type="Proteomes" id="UP000054047">
    <property type="component" value="Unassembled WGS sequence"/>
</dbReference>
<proteinExistence type="predicted"/>
<evidence type="ECO:0000313" key="2">
    <source>
        <dbReference type="EMBL" id="KIH48265.1"/>
    </source>
</evidence>
<gene>
    <name evidence="2" type="ORF">ANCDUO_21668</name>
</gene>
<reference evidence="2 3" key="1">
    <citation type="submission" date="2013-12" db="EMBL/GenBank/DDBJ databases">
        <title>Draft genome of the parsitic nematode Ancylostoma duodenale.</title>
        <authorList>
            <person name="Mitreva M."/>
        </authorList>
    </citation>
    <scope>NUCLEOTIDE SEQUENCE [LARGE SCALE GENOMIC DNA]</scope>
    <source>
        <strain evidence="2 3">Zhejiang</strain>
    </source>
</reference>
<sequence length="116" mass="11453">MRSNRAFAASTLSIVSFWLVEPEEPSGVVARFVDGVTGAGVGPGVTGVPGVSAVVPGVCAAVPGVCAAVPGVCAAVPEVCVDGSPDDPLELGTDTGFISDRCAIAMLKAGILSLRL</sequence>
<dbReference type="AlphaFoldDB" id="A0A0C2FI42"/>
<feature type="chain" id="PRO_5002148543" description="Secreted protein" evidence="1">
    <location>
        <begin position="23"/>
        <end position="116"/>
    </location>
</feature>
<feature type="signal peptide" evidence="1">
    <location>
        <begin position="1"/>
        <end position="22"/>
    </location>
</feature>
<evidence type="ECO:0000256" key="1">
    <source>
        <dbReference type="SAM" id="SignalP"/>
    </source>
</evidence>
<feature type="non-terminal residue" evidence="2">
    <location>
        <position position="116"/>
    </location>
</feature>
<dbReference type="EMBL" id="KN761065">
    <property type="protein sequence ID" value="KIH48265.1"/>
    <property type="molecule type" value="Genomic_DNA"/>
</dbReference>
<organism evidence="2 3">
    <name type="scientific">Ancylostoma duodenale</name>
    <dbReference type="NCBI Taxonomy" id="51022"/>
    <lineage>
        <taxon>Eukaryota</taxon>
        <taxon>Metazoa</taxon>
        <taxon>Ecdysozoa</taxon>
        <taxon>Nematoda</taxon>
        <taxon>Chromadorea</taxon>
        <taxon>Rhabditida</taxon>
        <taxon>Rhabditina</taxon>
        <taxon>Rhabditomorpha</taxon>
        <taxon>Strongyloidea</taxon>
        <taxon>Ancylostomatidae</taxon>
        <taxon>Ancylostomatinae</taxon>
        <taxon>Ancylostoma</taxon>
    </lineage>
</organism>
<protein>
    <recommendedName>
        <fullName evidence="4">Secreted protein</fullName>
    </recommendedName>
</protein>
<evidence type="ECO:0008006" key="4">
    <source>
        <dbReference type="Google" id="ProtNLM"/>
    </source>
</evidence>
<keyword evidence="1" id="KW-0732">Signal</keyword>